<sequence length="534" mass="55421">MSDQMWIPLTKCEPAPLGRWQVCAGPTMASSRAAHEVSPDGAGSPAVGATSATPIHGFSPEGDRVLAELQSQAEQDLAGGVAGAEPNADRDRSCCPAGPTASEEEDACSSVSEDTAVAIGHRADPGARMQARARELEDELSRFCADSANRVTVSARNYIMSRVFELVNLCSDMRADAATERGAALALRGQLAEARREVAGLQRRVLVAERTPVGDILGGLVAAPPAVGPAPAEFPAGPGVQVARGAGPAVAGVPTYAAVVRAGGPAGVPGAGPPGPTGLAGAVAPGMVSGVRHEHVAFLTPVGTTEAPARDVVRLLKANIDPVAKEIRDVTLRHTRYGVTVLTNNAQTMKNAINENAVTRAAMTVRVPAHPDLGPEEFLRLLDERNPTLQLGADISNVKVTFRERSGTKAYVVEVDPEAFRRVMASPRLSVGWTMVHASEDLHVPTCTFCASYGHGRSSCPAASDPTRAVCMRCGAEGHVGATCSVRMGDAAVCCAACRRAGLEAAGHPTGFPGCPLLMDRVARLRARTHYGGA</sequence>
<dbReference type="Proteomes" id="UP000821845">
    <property type="component" value="Chromosome 10"/>
</dbReference>
<evidence type="ECO:0000313" key="1">
    <source>
        <dbReference type="EMBL" id="KAH6942591.1"/>
    </source>
</evidence>
<gene>
    <name evidence="1" type="ORF">HPB50_008248</name>
</gene>
<evidence type="ECO:0000313" key="2">
    <source>
        <dbReference type="Proteomes" id="UP000821845"/>
    </source>
</evidence>
<proteinExistence type="predicted"/>
<accession>A0ACB7T8Z6</accession>
<dbReference type="EMBL" id="CM023490">
    <property type="protein sequence ID" value="KAH6942591.1"/>
    <property type="molecule type" value="Genomic_DNA"/>
</dbReference>
<reference evidence="1" key="1">
    <citation type="submission" date="2020-05" db="EMBL/GenBank/DDBJ databases">
        <title>Large-scale comparative analyses of tick genomes elucidate their genetic diversity and vector capacities.</title>
        <authorList>
            <person name="Jia N."/>
            <person name="Wang J."/>
            <person name="Shi W."/>
            <person name="Du L."/>
            <person name="Sun Y."/>
            <person name="Zhan W."/>
            <person name="Jiang J."/>
            <person name="Wang Q."/>
            <person name="Zhang B."/>
            <person name="Ji P."/>
            <person name="Sakyi L.B."/>
            <person name="Cui X."/>
            <person name="Yuan T."/>
            <person name="Jiang B."/>
            <person name="Yang W."/>
            <person name="Lam T.T.-Y."/>
            <person name="Chang Q."/>
            <person name="Ding S."/>
            <person name="Wang X."/>
            <person name="Zhu J."/>
            <person name="Ruan X."/>
            <person name="Zhao L."/>
            <person name="Wei J."/>
            <person name="Que T."/>
            <person name="Du C."/>
            <person name="Cheng J."/>
            <person name="Dai P."/>
            <person name="Han X."/>
            <person name="Huang E."/>
            <person name="Gao Y."/>
            <person name="Liu J."/>
            <person name="Shao H."/>
            <person name="Ye R."/>
            <person name="Li L."/>
            <person name="Wei W."/>
            <person name="Wang X."/>
            <person name="Wang C."/>
            <person name="Yang T."/>
            <person name="Huo Q."/>
            <person name="Li W."/>
            <person name="Guo W."/>
            <person name="Chen H."/>
            <person name="Zhou L."/>
            <person name="Ni X."/>
            <person name="Tian J."/>
            <person name="Zhou Y."/>
            <person name="Sheng Y."/>
            <person name="Liu T."/>
            <person name="Pan Y."/>
            <person name="Xia L."/>
            <person name="Li J."/>
            <person name="Zhao F."/>
            <person name="Cao W."/>
        </authorList>
    </citation>
    <scope>NUCLEOTIDE SEQUENCE</scope>
    <source>
        <strain evidence="1">Hyas-2018</strain>
    </source>
</reference>
<organism evidence="1 2">
    <name type="scientific">Hyalomma asiaticum</name>
    <name type="common">Tick</name>
    <dbReference type="NCBI Taxonomy" id="266040"/>
    <lineage>
        <taxon>Eukaryota</taxon>
        <taxon>Metazoa</taxon>
        <taxon>Ecdysozoa</taxon>
        <taxon>Arthropoda</taxon>
        <taxon>Chelicerata</taxon>
        <taxon>Arachnida</taxon>
        <taxon>Acari</taxon>
        <taxon>Parasitiformes</taxon>
        <taxon>Ixodida</taxon>
        <taxon>Ixodoidea</taxon>
        <taxon>Ixodidae</taxon>
        <taxon>Hyalomminae</taxon>
        <taxon>Hyalomma</taxon>
    </lineage>
</organism>
<keyword evidence="2" id="KW-1185">Reference proteome</keyword>
<protein>
    <submittedName>
        <fullName evidence="1">Uncharacterized protein</fullName>
    </submittedName>
</protein>
<name>A0ACB7T8Z6_HYAAI</name>
<comment type="caution">
    <text evidence="1">The sequence shown here is derived from an EMBL/GenBank/DDBJ whole genome shotgun (WGS) entry which is preliminary data.</text>
</comment>